<dbReference type="OrthoDB" id="5195507at2"/>
<comment type="caution">
    <text evidence="3">The sequence shown here is derived from an EMBL/GenBank/DDBJ whole genome shotgun (WGS) entry which is preliminary data.</text>
</comment>
<gene>
    <name evidence="3" type="ORF">B4915_02735</name>
</gene>
<dbReference type="SUPFAM" id="SSF53474">
    <property type="entry name" value="alpha/beta-Hydrolases"/>
    <property type="match status" value="1"/>
</dbReference>
<sequence>MLSSARNRVRRRTRRTQLPPSPLRYDLRVTSAASTIREPAPGAVPTLGADTRYWCYGADEGPALILVHGFRGDHHGLEGIARGLAEGLPELRILVPDLPGFGASPAIPGRVHSIELYGEWLRAFAAETAPGGFAVLGHSFGSLVVGAAIAGGLAPERLILVNPISAPALAGPKAALTRLAVGYYRAAELLPEGAARALLGNPVIVRVMSEVMAKTRDPELRNWIHAQHAAYFSRFSDPSTLLQAFRASVSHTVSEFAPAFTMPTLLIAGERDDITPLARQLELQRRVPAALLRIVPGTGHLVHYEAVADAVAFAREFLTSPRAGVLREAGTGERGVADRDPGEQEAGGSGLAGPGRGAA</sequence>
<dbReference type="PANTHER" id="PTHR43798">
    <property type="entry name" value="MONOACYLGLYCEROL LIPASE"/>
    <property type="match status" value="1"/>
</dbReference>
<feature type="region of interest" description="Disordered" evidence="1">
    <location>
        <begin position="1"/>
        <end position="22"/>
    </location>
</feature>
<evidence type="ECO:0000313" key="3">
    <source>
        <dbReference type="EMBL" id="PRI12003.1"/>
    </source>
</evidence>
<reference evidence="3 4" key="1">
    <citation type="journal article" date="2017" name="New Microbes New Infect">
        <title>Genome sequence of 'Leucobacter massiliensis' sp. nov. isolated from human pharynx after travel to the 2014 Hajj.</title>
        <authorList>
            <person name="Leangapichart T."/>
            <person name="Gautret P."/>
            <person name="Nguyen T.T."/>
            <person name="Armstrong N."/>
            <person name="Rolain J.M."/>
        </authorList>
    </citation>
    <scope>NUCLEOTIDE SEQUENCE [LARGE SCALE GENOMIC DNA]</scope>
    <source>
        <strain evidence="3 4">122RC15</strain>
    </source>
</reference>
<dbReference type="AlphaFoldDB" id="A0A2S9QQY3"/>
<dbReference type="InterPro" id="IPR029058">
    <property type="entry name" value="AB_hydrolase_fold"/>
</dbReference>
<keyword evidence="3" id="KW-0378">Hydrolase</keyword>
<dbReference type="InterPro" id="IPR050266">
    <property type="entry name" value="AB_hydrolase_sf"/>
</dbReference>
<evidence type="ECO:0000256" key="1">
    <source>
        <dbReference type="SAM" id="MobiDB-lite"/>
    </source>
</evidence>
<dbReference type="EMBL" id="MWZD01000013">
    <property type="protein sequence ID" value="PRI12003.1"/>
    <property type="molecule type" value="Genomic_DNA"/>
</dbReference>
<proteinExistence type="predicted"/>
<keyword evidence="4" id="KW-1185">Reference proteome</keyword>
<feature type="domain" description="AB hydrolase-1" evidence="2">
    <location>
        <begin position="64"/>
        <end position="311"/>
    </location>
</feature>
<name>A0A2S9QQY3_9MICO</name>
<feature type="compositionally biased region" description="Gly residues" evidence="1">
    <location>
        <begin position="345"/>
        <end position="359"/>
    </location>
</feature>
<dbReference type="InterPro" id="IPR000073">
    <property type="entry name" value="AB_hydrolase_1"/>
</dbReference>
<evidence type="ECO:0000259" key="2">
    <source>
        <dbReference type="Pfam" id="PF12697"/>
    </source>
</evidence>
<dbReference type="PANTHER" id="PTHR43798:SF33">
    <property type="entry name" value="HYDROLASE, PUTATIVE (AFU_ORTHOLOGUE AFUA_2G14860)-RELATED"/>
    <property type="match status" value="1"/>
</dbReference>
<dbReference type="Pfam" id="PF12697">
    <property type="entry name" value="Abhydrolase_6"/>
    <property type="match status" value="1"/>
</dbReference>
<feature type="region of interest" description="Disordered" evidence="1">
    <location>
        <begin position="329"/>
        <end position="359"/>
    </location>
</feature>
<organism evidence="3 4">
    <name type="scientific">Leucobacter massiliensis</name>
    <dbReference type="NCBI Taxonomy" id="1686285"/>
    <lineage>
        <taxon>Bacteria</taxon>
        <taxon>Bacillati</taxon>
        <taxon>Actinomycetota</taxon>
        <taxon>Actinomycetes</taxon>
        <taxon>Micrococcales</taxon>
        <taxon>Microbacteriaceae</taxon>
        <taxon>Leucobacter</taxon>
    </lineage>
</organism>
<dbReference type="GO" id="GO:0016787">
    <property type="term" value="F:hydrolase activity"/>
    <property type="evidence" value="ECO:0007669"/>
    <property type="project" value="UniProtKB-KW"/>
</dbReference>
<evidence type="ECO:0000313" key="4">
    <source>
        <dbReference type="Proteomes" id="UP000238650"/>
    </source>
</evidence>
<dbReference type="PRINTS" id="PR00111">
    <property type="entry name" value="ABHYDROLASE"/>
</dbReference>
<dbReference type="Proteomes" id="UP000238650">
    <property type="component" value="Unassembled WGS sequence"/>
</dbReference>
<accession>A0A2S9QQY3</accession>
<dbReference type="GO" id="GO:0016020">
    <property type="term" value="C:membrane"/>
    <property type="evidence" value="ECO:0007669"/>
    <property type="project" value="TreeGrafter"/>
</dbReference>
<protein>
    <submittedName>
        <fullName evidence="3">Alpha/beta hydrolase</fullName>
    </submittedName>
</protein>
<dbReference type="Gene3D" id="3.40.50.1820">
    <property type="entry name" value="alpha/beta hydrolase"/>
    <property type="match status" value="1"/>
</dbReference>